<dbReference type="AlphaFoldDB" id="A0A0D2JCK1"/>
<evidence type="ECO:0000256" key="1">
    <source>
        <dbReference type="SAM" id="Phobius"/>
    </source>
</evidence>
<dbReference type="NCBIfam" id="TIGR02123">
    <property type="entry name" value="TRAP_fused"/>
    <property type="match status" value="1"/>
</dbReference>
<organism evidence="3 4">
    <name type="scientific">Dethiosulfatarculus sandiegensis</name>
    <dbReference type="NCBI Taxonomy" id="1429043"/>
    <lineage>
        <taxon>Bacteria</taxon>
        <taxon>Pseudomonadati</taxon>
        <taxon>Thermodesulfobacteriota</taxon>
        <taxon>Desulfarculia</taxon>
        <taxon>Desulfarculales</taxon>
        <taxon>Desulfarculaceae</taxon>
        <taxon>Dethiosulfatarculus</taxon>
    </lineage>
</organism>
<name>A0A0D2JCK1_9BACT</name>
<dbReference type="RefSeq" id="WP_044349182.1">
    <property type="nucleotide sequence ID" value="NZ_AZAC01000015.1"/>
</dbReference>
<feature type="transmembrane region" description="Helical" evidence="1">
    <location>
        <begin position="103"/>
        <end position="123"/>
    </location>
</feature>
<dbReference type="PANTHER" id="PTHR43849:SF2">
    <property type="entry name" value="BLL3936 PROTEIN"/>
    <property type="match status" value="1"/>
</dbReference>
<dbReference type="InParanoid" id="A0A0D2JCK1"/>
<dbReference type="InterPro" id="IPR011853">
    <property type="entry name" value="TRAP_DctM-Dct_fused"/>
</dbReference>
<evidence type="ECO:0000313" key="3">
    <source>
        <dbReference type="EMBL" id="KIX13476.1"/>
    </source>
</evidence>
<sequence>MSKTSAKTAQDKRSYVELITSLVAWAMAAFHIYTGIFGIFQSVLQRSAHVGFAMLLVFLMHDRKGARRKGPLAWYDWLFLALTIISVGYVVLNADTIASRYSYVTPLSNYEVFAGVIGTLLLLEAARRSMGLALPIIALAFLSYVYIGPHLPGILSHQGFTLMWTVDQLFYTTEGIWGIPAGVSATFIVMFIIFAAFLERSKGGDFFIDLALGLFGKSRGGPAKASIFASGFMGMLSGSAVANVVTTGTFTIPLMKKLGYSNRFAGAVESVASSGGQFMPPIMGAAAFIVAEFMGEQYIRVAAAAAIPAILYYFGAFCMVHFEALRIDLKGLPADELPNVSKTLVFGVQFAIPVVVLVWLLVEGYSPMKAGLWAILVTIFVSFVRKETWMTPRRILESLDAGARGAVQVGIACATAGVIIGVLTLTGLGMRFTSIILAISQGSLMITLLLTMVTSLILGMGLPTVAAYIIQVTLTVPVLTQNYGVPPMAAHFFIFYFAIISAITPPVALAAYAASGIAGSDPLRTAVTACRLGLAAFIVPYMFVYAPSLLLIGSVSEIITSAITALVGVAALAASMVGWLKFRANLLERTFLLGAALSLIMPGLVTDGAGLACLAIAFLLQYIRRPRIEQPA</sequence>
<feature type="transmembrane region" description="Helical" evidence="1">
    <location>
        <begin position="405"/>
        <end position="429"/>
    </location>
</feature>
<evidence type="ECO:0000313" key="4">
    <source>
        <dbReference type="Proteomes" id="UP000032233"/>
    </source>
</evidence>
<feature type="transmembrane region" description="Helical" evidence="1">
    <location>
        <begin position="15"/>
        <end position="33"/>
    </location>
</feature>
<dbReference type="Proteomes" id="UP000032233">
    <property type="component" value="Unassembled WGS sequence"/>
</dbReference>
<comment type="caution">
    <text evidence="3">The sequence shown here is derived from an EMBL/GenBank/DDBJ whole genome shotgun (WGS) entry which is preliminary data.</text>
</comment>
<dbReference type="Pfam" id="PF06808">
    <property type="entry name" value="DctM"/>
    <property type="match status" value="1"/>
</dbReference>
<feature type="transmembrane region" description="Helical" evidence="1">
    <location>
        <begin position="465"/>
        <end position="484"/>
    </location>
</feature>
<accession>A0A0D2JCK1</accession>
<reference evidence="3 4" key="1">
    <citation type="submission" date="2013-11" db="EMBL/GenBank/DDBJ databases">
        <title>Metagenomic analysis of a methanogenic consortium involved in long chain n-alkane degradation.</title>
        <authorList>
            <person name="Davidova I.A."/>
            <person name="Callaghan A.V."/>
            <person name="Wawrik B."/>
            <person name="Pruitt S."/>
            <person name="Marks C."/>
            <person name="Duncan K.E."/>
            <person name="Suflita J.M."/>
        </authorList>
    </citation>
    <scope>NUCLEOTIDE SEQUENCE [LARGE SCALE GENOMIC DNA]</scope>
    <source>
        <strain evidence="3 4">SPR</strain>
    </source>
</reference>
<feature type="transmembrane region" description="Helical" evidence="1">
    <location>
        <begin position="592"/>
        <end position="623"/>
    </location>
</feature>
<dbReference type="OrthoDB" id="9759894at2"/>
<dbReference type="EMBL" id="AZAC01000015">
    <property type="protein sequence ID" value="KIX13476.1"/>
    <property type="molecule type" value="Genomic_DNA"/>
</dbReference>
<feature type="domain" description="TRAP C4-dicarboxylate transport system permease DctM subunit" evidence="2">
    <location>
        <begin position="118"/>
        <end position="557"/>
    </location>
</feature>
<feature type="transmembrane region" description="Helical" evidence="1">
    <location>
        <begin position="343"/>
        <end position="362"/>
    </location>
</feature>
<dbReference type="PANTHER" id="PTHR43849">
    <property type="entry name" value="BLL3936 PROTEIN"/>
    <property type="match status" value="1"/>
</dbReference>
<feature type="transmembrane region" description="Helical" evidence="1">
    <location>
        <begin position="227"/>
        <end position="252"/>
    </location>
</feature>
<evidence type="ECO:0000259" key="2">
    <source>
        <dbReference type="Pfam" id="PF06808"/>
    </source>
</evidence>
<feature type="transmembrane region" description="Helical" evidence="1">
    <location>
        <begin position="558"/>
        <end position="580"/>
    </location>
</feature>
<feature type="transmembrane region" description="Helical" evidence="1">
    <location>
        <begin position="490"/>
        <end position="514"/>
    </location>
</feature>
<feature type="transmembrane region" description="Helical" evidence="1">
    <location>
        <begin position="526"/>
        <end position="546"/>
    </location>
</feature>
<protein>
    <recommendedName>
        <fullName evidence="2">TRAP C4-dicarboxylate transport system permease DctM subunit domain-containing protein</fullName>
    </recommendedName>
</protein>
<feature type="transmembrane region" description="Helical" evidence="1">
    <location>
        <begin position="130"/>
        <end position="147"/>
    </location>
</feature>
<feature type="transmembrane region" description="Helical" evidence="1">
    <location>
        <begin position="298"/>
        <end position="322"/>
    </location>
</feature>
<feature type="transmembrane region" description="Helical" evidence="1">
    <location>
        <begin position="368"/>
        <end position="384"/>
    </location>
</feature>
<feature type="transmembrane region" description="Helical" evidence="1">
    <location>
        <begin position="176"/>
        <end position="198"/>
    </location>
</feature>
<keyword evidence="4" id="KW-1185">Reference proteome</keyword>
<keyword evidence="1" id="KW-0812">Transmembrane</keyword>
<dbReference type="STRING" id="1429043.X474_13405"/>
<gene>
    <name evidence="3" type="ORF">X474_13405</name>
</gene>
<keyword evidence="1" id="KW-0472">Membrane</keyword>
<feature type="transmembrane region" description="Helical" evidence="1">
    <location>
        <begin position="72"/>
        <end position="91"/>
    </location>
</feature>
<dbReference type="PATRIC" id="fig|1429043.3.peg.2846"/>
<feature type="transmembrane region" description="Helical" evidence="1">
    <location>
        <begin position="435"/>
        <end position="458"/>
    </location>
</feature>
<keyword evidence="1" id="KW-1133">Transmembrane helix</keyword>
<dbReference type="InterPro" id="IPR010656">
    <property type="entry name" value="DctM"/>
</dbReference>
<proteinExistence type="predicted"/>